<keyword evidence="2" id="KW-0547">Nucleotide-binding</keyword>
<dbReference type="GO" id="GO:0005524">
    <property type="term" value="F:ATP binding"/>
    <property type="evidence" value="ECO:0007669"/>
    <property type="project" value="InterPro"/>
</dbReference>
<keyword evidence="2" id="KW-0347">Helicase</keyword>
<dbReference type="GO" id="GO:0004386">
    <property type="term" value="F:helicase activity"/>
    <property type="evidence" value="ECO:0007669"/>
    <property type="project" value="UniProtKB-KW"/>
</dbReference>
<protein>
    <submittedName>
        <fullName evidence="2">DEAD/DEAH box helicase</fullName>
    </submittedName>
</protein>
<dbReference type="InterPro" id="IPR014001">
    <property type="entry name" value="Helicase_ATP-bd"/>
</dbReference>
<dbReference type="InterPro" id="IPR027417">
    <property type="entry name" value="P-loop_NTPase"/>
</dbReference>
<dbReference type="SMART" id="SM00487">
    <property type="entry name" value="DEXDc"/>
    <property type="match status" value="1"/>
</dbReference>
<dbReference type="GO" id="GO:0003676">
    <property type="term" value="F:nucleic acid binding"/>
    <property type="evidence" value="ECO:0007669"/>
    <property type="project" value="InterPro"/>
</dbReference>
<keyword evidence="2" id="KW-0067">ATP-binding</keyword>
<dbReference type="SUPFAM" id="SSF52540">
    <property type="entry name" value="P-loop containing nucleoside triphosphate hydrolases"/>
    <property type="match status" value="1"/>
</dbReference>
<dbReference type="Pfam" id="PF00270">
    <property type="entry name" value="DEAD"/>
    <property type="match status" value="1"/>
</dbReference>
<dbReference type="InterPro" id="IPR006555">
    <property type="entry name" value="ATP-dep_Helicase_C"/>
</dbReference>
<dbReference type="EMBL" id="VMHJ01000001">
    <property type="protein sequence ID" value="TSJ86448.1"/>
    <property type="molecule type" value="Genomic_DNA"/>
</dbReference>
<dbReference type="AlphaFoldDB" id="A0A556RC40"/>
<evidence type="ECO:0000259" key="1">
    <source>
        <dbReference type="PROSITE" id="PS51192"/>
    </source>
</evidence>
<comment type="caution">
    <text evidence="2">The sequence shown here is derived from an EMBL/GenBank/DDBJ whole genome shotgun (WGS) entry which is preliminary data.</text>
</comment>
<dbReference type="InterPro" id="IPR011545">
    <property type="entry name" value="DEAD/DEAH_box_helicase_dom"/>
</dbReference>
<organism evidence="2 3">
    <name type="scientific">Bifidobacterium asteroides</name>
    <dbReference type="NCBI Taxonomy" id="1684"/>
    <lineage>
        <taxon>Bacteria</taxon>
        <taxon>Bacillati</taxon>
        <taxon>Actinomycetota</taxon>
        <taxon>Actinomycetes</taxon>
        <taxon>Bifidobacteriales</taxon>
        <taxon>Bifidobacteriaceae</taxon>
        <taxon>Bifidobacterium</taxon>
    </lineage>
</organism>
<proteinExistence type="predicted"/>
<dbReference type="Proteomes" id="UP000317536">
    <property type="component" value="Unassembled WGS sequence"/>
</dbReference>
<keyword evidence="2" id="KW-0378">Hydrolase</keyword>
<sequence length="843" mass="95960">MVDFNQLGYEAAKSEPIDPLDIFERLVKPQGINDLYNSQHEVLNNWYQKMKDIKDVVVKLHTGGGKTLVGLLIGLSSMRELHKPVLYLTPTHQLAEQTFEQAQRIGIPAVLYEKGVPLVPDFLNGNAIMVGTYNCLFNAKSKFGVNGSAKFQELGAILLDDAHASFPIIRDCFTLEVSSKNNKDLYEALTDLFKYSFIRIHREEAYEDILAGRDSGVLEVPYWAWHEKSSNIAELIRQQSNMIGSDFTFSWPLLRDNLNLCHALISSTSFTITSMLPLVKLFPAFVNADRRIYMSANINDTNEIIRTFGATPELIPTPESSKTLVGVSEKMILIPEKMPFYPQTQEDVQNIFSQMMELVRTAKLGTIILVPSNRVAEEWADYAYVANGSEQVEEYVKELQSKLNYGPFVFANRYDGVDLPGNACRLLIMSGLPEGSSNYDKFKATALRGSESITREIAQKIEQGIGRGARGASDYCVVFLVGRDLVNWVSITKNTAYLTNITRAQLEIASQVSESVSSYEDLIDTVRKCLTRDKTWTEFYRKTLSNNLTDDYETAQVEEALLERTVIDLWQEGYKDKAIDKLNNYFKKGHTITDPPMRGWLEQLSSKIYYDNNNYIASEQMQKRAFGHNKNLTRPSEYTDYPSLPAPDGQAKAIVENLSKYSSVNDAIRKFESIADSLVLHAPPKKFEQALCDFAYFLGFKPERHDINGEGSDVIWLTPSKVGFIMEAKNNKNNDVPLHKKEAGQLNVAKNWFNREYTHYRGIPVSVHPSDLADKNAEAQVLKLLSLKDLRRLISETYNFLLQFETYRIDQYETNCELLLEQSKLRPEDIERYFLSNFKTVEH</sequence>
<evidence type="ECO:0000313" key="2">
    <source>
        <dbReference type="EMBL" id="TSJ86448.1"/>
    </source>
</evidence>
<dbReference type="GO" id="GO:0016818">
    <property type="term" value="F:hydrolase activity, acting on acid anhydrides, in phosphorus-containing anhydrides"/>
    <property type="evidence" value="ECO:0007669"/>
    <property type="project" value="InterPro"/>
</dbReference>
<dbReference type="PROSITE" id="PS51192">
    <property type="entry name" value="HELICASE_ATP_BIND_1"/>
    <property type="match status" value="1"/>
</dbReference>
<reference evidence="2 3" key="1">
    <citation type="submission" date="2019-07" db="EMBL/GenBank/DDBJ databases">
        <title>Bifidobacterium asteroides genomes.</title>
        <authorList>
            <person name="Zheng H."/>
        </authorList>
    </citation>
    <scope>NUCLEOTIDE SEQUENCE [LARGE SCALE GENOMIC DNA]</scope>
    <source>
        <strain evidence="2 3">W8111</strain>
    </source>
</reference>
<dbReference type="SMART" id="SM00491">
    <property type="entry name" value="HELICc2"/>
    <property type="match status" value="1"/>
</dbReference>
<dbReference type="Gene3D" id="3.40.50.300">
    <property type="entry name" value="P-loop containing nucleotide triphosphate hydrolases"/>
    <property type="match status" value="2"/>
</dbReference>
<evidence type="ECO:0000313" key="3">
    <source>
        <dbReference type="Proteomes" id="UP000317536"/>
    </source>
</evidence>
<dbReference type="Pfam" id="PF13307">
    <property type="entry name" value="Helicase_C_2"/>
    <property type="match status" value="1"/>
</dbReference>
<feature type="domain" description="Helicase ATP-binding" evidence="1">
    <location>
        <begin position="47"/>
        <end position="199"/>
    </location>
</feature>
<name>A0A556RC40_9BIFI</name>
<dbReference type="GO" id="GO:0006139">
    <property type="term" value="P:nucleobase-containing compound metabolic process"/>
    <property type="evidence" value="ECO:0007669"/>
    <property type="project" value="InterPro"/>
</dbReference>
<accession>A0A556RC40</accession>
<gene>
    <name evidence="2" type="ORF">FPK29_01835</name>
</gene>